<dbReference type="GO" id="GO:0006508">
    <property type="term" value="P:proteolysis"/>
    <property type="evidence" value="ECO:0007669"/>
    <property type="project" value="InterPro"/>
</dbReference>
<sequence length="62" mass="6808">DDENHIYGGSNAKIDKYQYIASLGIDSVGFGGGTLNVPQFILTYGHCLEYHSTTSTFHLIQV</sequence>
<comment type="caution">
    <text evidence="3">The sequence shown here is derived from an EMBL/GenBank/DDBJ whole genome shotgun (WGS) entry which is preliminary data.</text>
</comment>
<dbReference type="Proteomes" id="UP000198211">
    <property type="component" value="Unassembled WGS sequence"/>
</dbReference>
<accession>A0A225UMU0</accession>
<evidence type="ECO:0000313" key="4">
    <source>
        <dbReference type="Proteomes" id="UP000198211"/>
    </source>
</evidence>
<feature type="domain" description="Peptidase S1" evidence="2">
    <location>
        <begin position="6"/>
        <end position="50"/>
    </location>
</feature>
<feature type="non-terminal residue" evidence="3">
    <location>
        <position position="1"/>
    </location>
</feature>
<dbReference type="AlphaFoldDB" id="A0A225UMU0"/>
<organism evidence="3 4">
    <name type="scientific">Phytophthora megakarya</name>
    <dbReference type="NCBI Taxonomy" id="4795"/>
    <lineage>
        <taxon>Eukaryota</taxon>
        <taxon>Sar</taxon>
        <taxon>Stramenopiles</taxon>
        <taxon>Oomycota</taxon>
        <taxon>Peronosporomycetes</taxon>
        <taxon>Peronosporales</taxon>
        <taxon>Peronosporaceae</taxon>
        <taxon>Phytophthora</taxon>
    </lineage>
</organism>
<dbReference type="EMBL" id="NBNE01014561">
    <property type="protein sequence ID" value="OWY94325.1"/>
    <property type="molecule type" value="Genomic_DNA"/>
</dbReference>
<keyword evidence="1" id="KW-0843">Virulence</keyword>
<evidence type="ECO:0000259" key="2">
    <source>
        <dbReference type="Pfam" id="PF00089"/>
    </source>
</evidence>
<dbReference type="InterPro" id="IPR001254">
    <property type="entry name" value="Trypsin_dom"/>
</dbReference>
<proteinExistence type="predicted"/>
<dbReference type="Pfam" id="PF00089">
    <property type="entry name" value="Trypsin"/>
    <property type="match status" value="1"/>
</dbReference>
<evidence type="ECO:0000313" key="3">
    <source>
        <dbReference type="EMBL" id="OWY94325.1"/>
    </source>
</evidence>
<dbReference type="SUPFAM" id="SSF50494">
    <property type="entry name" value="Trypsin-like serine proteases"/>
    <property type="match status" value="1"/>
</dbReference>
<name>A0A225UMU0_9STRA</name>
<reference evidence="4" key="1">
    <citation type="submission" date="2017-03" db="EMBL/GenBank/DDBJ databases">
        <title>Phytopthora megakarya and P. palmivora, two closely related causual agents of cacao black pod achieved similar genome size and gene model numbers by different mechanisms.</title>
        <authorList>
            <person name="Ali S."/>
            <person name="Shao J."/>
            <person name="Larry D.J."/>
            <person name="Kronmiller B."/>
            <person name="Shen D."/>
            <person name="Strem M.D."/>
            <person name="Melnick R.L."/>
            <person name="Guiltinan M.J."/>
            <person name="Tyler B.M."/>
            <person name="Meinhardt L.W."/>
            <person name="Bailey B.A."/>
        </authorList>
    </citation>
    <scope>NUCLEOTIDE SEQUENCE [LARGE SCALE GENOMIC DNA]</scope>
    <source>
        <strain evidence="4">zdho120</strain>
    </source>
</reference>
<dbReference type="OrthoDB" id="122635at2759"/>
<dbReference type="Gene3D" id="2.40.10.10">
    <property type="entry name" value="Trypsin-like serine proteases"/>
    <property type="match status" value="1"/>
</dbReference>
<evidence type="ECO:0000256" key="1">
    <source>
        <dbReference type="ARBA" id="ARBA00023026"/>
    </source>
</evidence>
<keyword evidence="4" id="KW-1185">Reference proteome</keyword>
<dbReference type="InterPro" id="IPR009003">
    <property type="entry name" value="Peptidase_S1_PA"/>
</dbReference>
<dbReference type="GO" id="GO:0004252">
    <property type="term" value="F:serine-type endopeptidase activity"/>
    <property type="evidence" value="ECO:0007669"/>
    <property type="project" value="InterPro"/>
</dbReference>
<protein>
    <recommendedName>
        <fullName evidence="2">Peptidase S1 domain-containing protein</fullName>
    </recommendedName>
</protein>
<dbReference type="InterPro" id="IPR043504">
    <property type="entry name" value="Peptidase_S1_PA_chymotrypsin"/>
</dbReference>
<gene>
    <name evidence="3" type="ORF">PHMEG_00035977</name>
</gene>